<accession>A0A9P4KHN9</accession>
<keyword evidence="1" id="KW-0472">Membrane</keyword>
<name>A0A9P4KHN9_9PLEO</name>
<evidence type="ECO:0000256" key="1">
    <source>
        <dbReference type="SAM" id="Phobius"/>
    </source>
</evidence>
<dbReference type="Proteomes" id="UP000800093">
    <property type="component" value="Unassembled WGS sequence"/>
</dbReference>
<evidence type="ECO:0000313" key="3">
    <source>
        <dbReference type="Proteomes" id="UP000800093"/>
    </source>
</evidence>
<keyword evidence="1" id="KW-1133">Transmembrane helix</keyword>
<keyword evidence="3" id="KW-1185">Reference proteome</keyword>
<reference evidence="3" key="1">
    <citation type="journal article" date="2020" name="Stud. Mycol.">
        <title>101 Dothideomycetes genomes: A test case for predicting lifestyles and emergence of pathogens.</title>
        <authorList>
            <person name="Haridas S."/>
            <person name="Albert R."/>
            <person name="Binder M."/>
            <person name="Bloem J."/>
            <person name="LaButti K."/>
            <person name="Salamov A."/>
            <person name="Andreopoulos B."/>
            <person name="Baker S."/>
            <person name="Barry K."/>
            <person name="Bills G."/>
            <person name="Bluhm B."/>
            <person name="Cannon C."/>
            <person name="Castanera R."/>
            <person name="Culley D."/>
            <person name="Daum C."/>
            <person name="Ezra D."/>
            <person name="Gonzalez J."/>
            <person name="Henrissat B."/>
            <person name="Kuo A."/>
            <person name="Liang C."/>
            <person name="Lipzen A."/>
            <person name="Lutzoni F."/>
            <person name="Magnuson J."/>
            <person name="Mondo S."/>
            <person name="Nolan M."/>
            <person name="Ohm R."/>
            <person name="Pangilinan J."/>
            <person name="Park H.-J."/>
            <person name="Ramirez L."/>
            <person name="Alfaro M."/>
            <person name="Sun H."/>
            <person name="Tritt A."/>
            <person name="Yoshinaga Y."/>
            <person name="Zwiers L.-H."/>
            <person name="Turgeon B."/>
            <person name="Goodwin S."/>
            <person name="Spatafora J."/>
            <person name="Crous P."/>
            <person name="Grigoriev I."/>
        </authorList>
    </citation>
    <scope>NUCLEOTIDE SEQUENCE [LARGE SCALE GENOMIC DNA]</scope>
    <source>
        <strain evidence="3">CBS 304.66</strain>
    </source>
</reference>
<dbReference type="EMBL" id="ML986588">
    <property type="protein sequence ID" value="KAF2267933.1"/>
    <property type="molecule type" value="Genomic_DNA"/>
</dbReference>
<gene>
    <name evidence="2" type="ORF">CC78DRAFT_590169</name>
</gene>
<comment type="caution">
    <text evidence="2">The sequence shown here is derived from an EMBL/GenBank/DDBJ whole genome shotgun (WGS) entry which is preliminary data.</text>
</comment>
<evidence type="ECO:0000313" key="2">
    <source>
        <dbReference type="EMBL" id="KAF2267933.1"/>
    </source>
</evidence>
<dbReference type="AlphaFoldDB" id="A0A9P4KHN9"/>
<feature type="transmembrane region" description="Helical" evidence="1">
    <location>
        <begin position="114"/>
        <end position="136"/>
    </location>
</feature>
<sequence length="256" mass="27243">MDAIGRRVSLLSLASWSPFMVNDQLDTAAGGREPGLPAEGRDDWGRAADIGRSSGSLSMRCQHIDPPSWEILQRPEMKGTLVLRRVFGALRVLQQASCSRPRPAASSRQQGSRVLGAALLASALAFAFGGGGIFMASMGLCGINGRGVEEGGHDGMVASNLRDAAAGAHPMKRRNIRGGQSRTPIGSSGGPRYRRRPVRLLLISLPVLRRQSVVGRWGEPVRTTRPPALAVSGQTRRQTHTHLGIDPEIADCVGGC</sequence>
<keyword evidence="1" id="KW-0812">Transmembrane</keyword>
<protein>
    <submittedName>
        <fullName evidence="2">Uncharacterized protein</fullName>
    </submittedName>
</protein>
<proteinExistence type="predicted"/>
<organism evidence="2 3">
    <name type="scientific">Lojkania enalia</name>
    <dbReference type="NCBI Taxonomy" id="147567"/>
    <lineage>
        <taxon>Eukaryota</taxon>
        <taxon>Fungi</taxon>
        <taxon>Dikarya</taxon>
        <taxon>Ascomycota</taxon>
        <taxon>Pezizomycotina</taxon>
        <taxon>Dothideomycetes</taxon>
        <taxon>Pleosporomycetidae</taxon>
        <taxon>Pleosporales</taxon>
        <taxon>Pleosporales incertae sedis</taxon>
        <taxon>Lojkania</taxon>
    </lineage>
</organism>